<proteinExistence type="predicted"/>
<gene>
    <name evidence="1" type="ORF">S01H4_17172</name>
</gene>
<feature type="non-terminal residue" evidence="1">
    <location>
        <position position="258"/>
    </location>
</feature>
<dbReference type="EMBL" id="BART01007554">
    <property type="protein sequence ID" value="GAG59611.1"/>
    <property type="molecule type" value="Genomic_DNA"/>
</dbReference>
<dbReference type="AlphaFoldDB" id="X1AHX0"/>
<evidence type="ECO:0008006" key="2">
    <source>
        <dbReference type="Google" id="ProtNLM"/>
    </source>
</evidence>
<dbReference type="PANTHER" id="PTHR12526">
    <property type="entry name" value="GLYCOSYLTRANSFERASE"/>
    <property type="match status" value="1"/>
</dbReference>
<evidence type="ECO:0000313" key="1">
    <source>
        <dbReference type="EMBL" id="GAG59611.1"/>
    </source>
</evidence>
<dbReference type="CDD" id="cd03801">
    <property type="entry name" value="GT4_PimA-like"/>
    <property type="match status" value="1"/>
</dbReference>
<protein>
    <recommendedName>
        <fullName evidence="2">Glycosyl transferase family 1 domain-containing protein</fullName>
    </recommendedName>
</protein>
<comment type="caution">
    <text evidence="1">The sequence shown here is derived from an EMBL/GenBank/DDBJ whole genome shotgun (WGS) entry which is preliminary data.</text>
</comment>
<reference evidence="1" key="1">
    <citation type="journal article" date="2014" name="Front. Microbiol.">
        <title>High frequency of phylogenetically diverse reductive dehalogenase-homologous genes in deep subseafloor sedimentary metagenomes.</title>
        <authorList>
            <person name="Kawai M."/>
            <person name="Futagami T."/>
            <person name="Toyoda A."/>
            <person name="Takaki Y."/>
            <person name="Nishi S."/>
            <person name="Hori S."/>
            <person name="Arai W."/>
            <person name="Tsubouchi T."/>
            <person name="Morono Y."/>
            <person name="Uchiyama I."/>
            <person name="Ito T."/>
            <person name="Fujiyama A."/>
            <person name="Inagaki F."/>
            <person name="Takami H."/>
        </authorList>
    </citation>
    <scope>NUCLEOTIDE SEQUENCE</scope>
    <source>
        <strain evidence="1">Expedition CK06-06</strain>
    </source>
</reference>
<dbReference type="Pfam" id="PF13692">
    <property type="entry name" value="Glyco_trans_1_4"/>
    <property type="match status" value="1"/>
</dbReference>
<accession>X1AHX0</accession>
<sequence>MQTKIVISPQKKILIIGPTAGLGGVRTHVEQLLSVFRNDIFTVKVIQGNSTFETFIKYMKFKPDVVVHNLSIYQKELLRVVLNRYILSLLTARHILHLHGGRFHELGFLTNPIFRKMMAFHFKRYDRIFCLTEEQYATILSLTKRKNTIQKIYNYVEIPDKAELVKEKEKLNLLFLGRLTMKKGVLDAVKAVKTIRNDNLRLWIVGEGELKGEILKNSDPRIRVEGEKKGAEKKKYLQKADILILPSSWPEGLPYAML</sequence>
<dbReference type="SUPFAM" id="SSF53756">
    <property type="entry name" value="UDP-Glycosyltransferase/glycogen phosphorylase"/>
    <property type="match status" value="1"/>
</dbReference>
<dbReference type="Gene3D" id="3.40.50.2000">
    <property type="entry name" value="Glycogen Phosphorylase B"/>
    <property type="match status" value="2"/>
</dbReference>
<name>X1AHX0_9ZZZZ</name>
<organism evidence="1">
    <name type="scientific">marine sediment metagenome</name>
    <dbReference type="NCBI Taxonomy" id="412755"/>
    <lineage>
        <taxon>unclassified sequences</taxon>
        <taxon>metagenomes</taxon>
        <taxon>ecological metagenomes</taxon>
    </lineage>
</organism>